<feature type="compositionally biased region" description="Basic and acidic residues" evidence="1">
    <location>
        <begin position="32"/>
        <end position="51"/>
    </location>
</feature>
<dbReference type="AlphaFoldDB" id="A0A2D0R091"/>
<evidence type="ECO:0000313" key="2">
    <source>
        <dbReference type="Proteomes" id="UP000221080"/>
    </source>
</evidence>
<feature type="region of interest" description="Disordered" evidence="1">
    <location>
        <begin position="94"/>
        <end position="119"/>
    </location>
</feature>
<evidence type="ECO:0000313" key="3">
    <source>
        <dbReference type="RefSeq" id="XP_017324062.1"/>
    </source>
</evidence>
<dbReference type="KEGG" id="ipu:108265832"/>
<accession>A0A2D0R091</accession>
<dbReference type="Proteomes" id="UP000221080">
    <property type="component" value="Chromosome 5"/>
</dbReference>
<feature type="region of interest" description="Disordered" evidence="1">
    <location>
        <begin position="1"/>
        <end position="55"/>
    </location>
</feature>
<dbReference type="GeneID" id="108265832"/>
<keyword evidence="2" id="KW-1185">Reference proteome</keyword>
<sequence length="286" mass="32196">MGKISCRRRSKRRRSNSIQRENDQQGVISDNVKQESEISEHSFSEPRHNENESDVFSNSLSLNTSAVDGSHVFFPVFSHSNVGQVTINSTYAINNKSPDTRERNPESQAQDGSSDVDASATTILRTPKKSKKFRRSRRSAARRSLTHFCGPRDIVGEITGAHVTSEYHCSDCRFKIPSWKPLCFNVKCPGCKMSWKCDKIQCTCKAKITLELPSGQTQRVTLDDSLMRSIVRFKTQGYCKTERIETKILKIGSVRVVYNDGVLRSVSKISSSSMSLRDIPDAFPSF</sequence>
<gene>
    <name evidence="3" type="primary">LOC108265832</name>
</gene>
<dbReference type="RefSeq" id="XP_017324062.1">
    <property type="nucleotide sequence ID" value="XM_017468573.3"/>
</dbReference>
<organism evidence="2 3">
    <name type="scientific">Ictalurus punctatus</name>
    <name type="common">Channel catfish</name>
    <name type="synonym">Silurus punctatus</name>
    <dbReference type="NCBI Taxonomy" id="7998"/>
    <lineage>
        <taxon>Eukaryota</taxon>
        <taxon>Metazoa</taxon>
        <taxon>Chordata</taxon>
        <taxon>Craniata</taxon>
        <taxon>Vertebrata</taxon>
        <taxon>Euteleostomi</taxon>
        <taxon>Actinopterygii</taxon>
        <taxon>Neopterygii</taxon>
        <taxon>Teleostei</taxon>
        <taxon>Ostariophysi</taxon>
        <taxon>Siluriformes</taxon>
        <taxon>Ictaluridae</taxon>
        <taxon>Ictalurus</taxon>
    </lineage>
</organism>
<name>A0A2D0R091_ICTPU</name>
<protein>
    <submittedName>
        <fullName evidence="3">Uncharacterized protein LOC108265832</fullName>
    </submittedName>
</protein>
<reference evidence="3" key="2">
    <citation type="submission" date="2025-08" db="UniProtKB">
        <authorList>
            <consortium name="RefSeq"/>
        </authorList>
    </citation>
    <scope>IDENTIFICATION</scope>
    <source>
        <tissue evidence="3">Blood</tissue>
    </source>
</reference>
<reference evidence="2" key="1">
    <citation type="journal article" date="2016" name="Nat. Commun.">
        <title>The channel catfish genome sequence provides insights into the evolution of scale formation in teleosts.</title>
        <authorList>
            <person name="Liu Z."/>
            <person name="Liu S."/>
            <person name="Yao J."/>
            <person name="Bao L."/>
            <person name="Zhang J."/>
            <person name="Li Y."/>
            <person name="Jiang C."/>
            <person name="Sun L."/>
            <person name="Wang R."/>
            <person name="Zhang Y."/>
            <person name="Zhou T."/>
            <person name="Zeng Q."/>
            <person name="Fu Q."/>
            <person name="Gao S."/>
            <person name="Li N."/>
            <person name="Koren S."/>
            <person name="Jiang Y."/>
            <person name="Zimin A."/>
            <person name="Xu P."/>
            <person name="Phillippy A.M."/>
            <person name="Geng X."/>
            <person name="Song L."/>
            <person name="Sun F."/>
            <person name="Li C."/>
            <person name="Wang X."/>
            <person name="Chen A."/>
            <person name="Jin Y."/>
            <person name="Yuan Z."/>
            <person name="Yang Y."/>
            <person name="Tan S."/>
            <person name="Peatman E."/>
            <person name="Lu J."/>
            <person name="Qin Z."/>
            <person name="Dunham R."/>
            <person name="Li Z."/>
            <person name="Sonstegard T."/>
            <person name="Feng J."/>
            <person name="Danzmann R.G."/>
            <person name="Schroeder S."/>
            <person name="Scheffler B."/>
            <person name="Duke M.V."/>
            <person name="Ballard L."/>
            <person name="Kucuktas H."/>
            <person name="Kaltenboeck L."/>
            <person name="Liu H."/>
            <person name="Armbruster J."/>
            <person name="Xie Y."/>
            <person name="Kirby M.L."/>
            <person name="Tian Y."/>
            <person name="Flanagan M.E."/>
            <person name="Mu W."/>
            <person name="Waldbieser G.C."/>
        </authorList>
    </citation>
    <scope>NUCLEOTIDE SEQUENCE [LARGE SCALE GENOMIC DNA]</scope>
    <source>
        <strain evidence="2">SDA103</strain>
    </source>
</reference>
<proteinExistence type="predicted"/>
<dbReference type="OrthoDB" id="8946945at2759"/>
<feature type="compositionally biased region" description="Basic residues" evidence="1">
    <location>
        <begin position="1"/>
        <end position="15"/>
    </location>
</feature>
<evidence type="ECO:0000256" key="1">
    <source>
        <dbReference type="SAM" id="MobiDB-lite"/>
    </source>
</evidence>